<accession>A0A6G1E118</accession>
<keyword evidence="7" id="KW-1185">Reference proteome</keyword>
<organism evidence="6 7">
    <name type="scientific">Oryza meyeriana var. granulata</name>
    <dbReference type="NCBI Taxonomy" id="110450"/>
    <lineage>
        <taxon>Eukaryota</taxon>
        <taxon>Viridiplantae</taxon>
        <taxon>Streptophyta</taxon>
        <taxon>Embryophyta</taxon>
        <taxon>Tracheophyta</taxon>
        <taxon>Spermatophyta</taxon>
        <taxon>Magnoliopsida</taxon>
        <taxon>Liliopsida</taxon>
        <taxon>Poales</taxon>
        <taxon>Poaceae</taxon>
        <taxon>BOP clade</taxon>
        <taxon>Oryzoideae</taxon>
        <taxon>Oryzeae</taxon>
        <taxon>Oryzinae</taxon>
        <taxon>Oryza</taxon>
        <taxon>Oryza meyeriana</taxon>
    </lineage>
</organism>
<dbReference type="Pfam" id="PF00560">
    <property type="entry name" value="LRR_1"/>
    <property type="match status" value="5"/>
</dbReference>
<feature type="domain" description="Leucine-rich repeat-containing N-terminal plant-type" evidence="5">
    <location>
        <begin position="27"/>
        <end position="65"/>
    </location>
</feature>
<dbReference type="Proteomes" id="UP000479710">
    <property type="component" value="Unassembled WGS sequence"/>
</dbReference>
<keyword evidence="1" id="KW-0433">Leucine-rich repeat</keyword>
<name>A0A6G1E118_9ORYZ</name>
<dbReference type="PANTHER" id="PTHR48060">
    <property type="entry name" value="DNA DAMAGE-REPAIR/TOLERATION PROTEIN DRT100"/>
    <property type="match status" value="1"/>
</dbReference>
<dbReference type="FunFam" id="3.80.10.10:FF:000693">
    <property type="entry name" value="LRR receptor-like serine/threonine-protein kinase EFR"/>
    <property type="match status" value="1"/>
</dbReference>
<keyword evidence="3" id="KW-0677">Repeat</keyword>
<dbReference type="EMBL" id="SPHZ02000005">
    <property type="protein sequence ID" value="KAF0918266.1"/>
    <property type="molecule type" value="Genomic_DNA"/>
</dbReference>
<dbReference type="InterPro" id="IPR032675">
    <property type="entry name" value="LRR_dom_sf"/>
</dbReference>
<dbReference type="AlphaFoldDB" id="A0A6G1E118"/>
<evidence type="ECO:0000256" key="2">
    <source>
        <dbReference type="ARBA" id="ARBA00022729"/>
    </source>
</evidence>
<evidence type="ECO:0000256" key="3">
    <source>
        <dbReference type="ARBA" id="ARBA00022737"/>
    </source>
</evidence>
<dbReference type="PANTHER" id="PTHR48060:SF21">
    <property type="entry name" value="L DOMAIN-LIKE PROTEIN"/>
    <property type="match status" value="1"/>
</dbReference>
<dbReference type="SUPFAM" id="SSF52058">
    <property type="entry name" value="L domain-like"/>
    <property type="match status" value="1"/>
</dbReference>
<dbReference type="OrthoDB" id="785757at2759"/>
<proteinExistence type="predicted"/>
<reference evidence="6 7" key="1">
    <citation type="submission" date="2019-11" db="EMBL/GenBank/DDBJ databases">
        <title>Whole genome sequence of Oryza granulata.</title>
        <authorList>
            <person name="Li W."/>
        </authorList>
    </citation>
    <scope>NUCLEOTIDE SEQUENCE [LARGE SCALE GENOMIC DNA]</scope>
    <source>
        <strain evidence="7">cv. Menghai</strain>
        <tissue evidence="6">Leaf</tissue>
    </source>
</reference>
<gene>
    <name evidence="6" type="ORF">E2562_023348</name>
</gene>
<dbReference type="InterPro" id="IPR013210">
    <property type="entry name" value="LRR_N_plant-typ"/>
</dbReference>
<evidence type="ECO:0000313" key="7">
    <source>
        <dbReference type="Proteomes" id="UP000479710"/>
    </source>
</evidence>
<dbReference type="Gene3D" id="3.80.10.10">
    <property type="entry name" value="Ribonuclease Inhibitor"/>
    <property type="match status" value="2"/>
</dbReference>
<dbReference type="InterPro" id="IPR053211">
    <property type="entry name" value="DNA_repair-toleration"/>
</dbReference>
<dbReference type="Pfam" id="PF08263">
    <property type="entry name" value="LRRNT_2"/>
    <property type="match status" value="1"/>
</dbReference>
<evidence type="ECO:0000259" key="5">
    <source>
        <dbReference type="Pfam" id="PF08263"/>
    </source>
</evidence>
<feature type="chain" id="PRO_5026254332" description="Leucine-rich repeat-containing N-terminal plant-type domain-containing protein" evidence="4">
    <location>
        <begin position="26"/>
        <end position="241"/>
    </location>
</feature>
<feature type="signal peptide" evidence="4">
    <location>
        <begin position="1"/>
        <end position="25"/>
    </location>
</feature>
<evidence type="ECO:0000313" key="6">
    <source>
        <dbReference type="EMBL" id="KAF0918266.1"/>
    </source>
</evidence>
<dbReference type="InterPro" id="IPR001611">
    <property type="entry name" value="Leu-rich_rpt"/>
</dbReference>
<evidence type="ECO:0000256" key="1">
    <source>
        <dbReference type="ARBA" id="ARBA00022614"/>
    </source>
</evidence>
<comment type="caution">
    <text evidence="6">The sequence shown here is derived from an EMBL/GenBank/DDBJ whole genome shotgun (WGS) entry which is preliminary data.</text>
</comment>
<evidence type="ECO:0000256" key="4">
    <source>
        <dbReference type="SAM" id="SignalP"/>
    </source>
</evidence>
<protein>
    <recommendedName>
        <fullName evidence="5">Leucine-rich repeat-containing N-terminal plant-type domain-containing protein</fullName>
    </recommendedName>
</protein>
<keyword evidence="2 4" id="KW-0732">Signal</keyword>
<sequence length="241" mass="25976">MSFSLTLTSLLLPLLLSVRLTIATAAGDEAALLGFKAGITGDISSALAAWNSSTSFCSWEGVTCSHGRWPPRVVALSLTSLGLAGTLSPAIGNLTFLRRLNLSYNWFHGEIPPSIGRLRRLQALDMRDNSFSGTIPANLSFCTSMTYLHLGSNQFHGRIPPELGNMLTRLQKLRLPNNSFTGPIPSSLANLSSLYFLDLSLNNFEGPVPPQLGSIRGLEVVDVFQNSLTGILANDSLPYIL</sequence>